<organism evidence="2 3">
    <name type="scientific">Paraburkholderia tropica</name>
    <dbReference type="NCBI Taxonomy" id="92647"/>
    <lineage>
        <taxon>Bacteria</taxon>
        <taxon>Pseudomonadati</taxon>
        <taxon>Pseudomonadota</taxon>
        <taxon>Betaproteobacteria</taxon>
        <taxon>Burkholderiales</taxon>
        <taxon>Burkholderiaceae</taxon>
        <taxon>Paraburkholderia</taxon>
    </lineage>
</organism>
<accession>A0ABX5MDD3</accession>
<evidence type="ECO:0000313" key="3">
    <source>
        <dbReference type="Proteomes" id="UP000247515"/>
    </source>
</evidence>
<dbReference type="Proteomes" id="UP000247515">
    <property type="component" value="Unassembled WGS sequence"/>
</dbReference>
<proteinExistence type="predicted"/>
<evidence type="ECO:0000313" key="2">
    <source>
        <dbReference type="EMBL" id="PXX05887.1"/>
    </source>
</evidence>
<feature type="compositionally biased region" description="Basic and acidic residues" evidence="1">
    <location>
        <begin position="1"/>
        <end position="19"/>
    </location>
</feature>
<evidence type="ECO:0000256" key="1">
    <source>
        <dbReference type="SAM" id="MobiDB-lite"/>
    </source>
</evidence>
<reference evidence="2 3" key="1">
    <citation type="submission" date="2018-05" db="EMBL/GenBank/DDBJ databases">
        <title>Genomic Encyclopedia of Type Strains, Phase IV (KMG-V): Genome sequencing to study the core and pangenomes of soil and plant-associated prokaryotes.</title>
        <authorList>
            <person name="Whitman W."/>
        </authorList>
    </citation>
    <scope>NUCLEOTIDE SEQUENCE [LARGE SCALE GENOMIC DNA]</scope>
    <source>
        <strain evidence="2 3">SIr-6563</strain>
    </source>
</reference>
<keyword evidence="3" id="KW-1185">Reference proteome</keyword>
<sequence length="55" mass="6032">MRGPEHGYHPTQRRIEPGRCVRPINGHPQLVNADNEDGMTGRLPMFPAIANAAAI</sequence>
<comment type="caution">
    <text evidence="2">The sequence shown here is derived from an EMBL/GenBank/DDBJ whole genome shotgun (WGS) entry which is preliminary data.</text>
</comment>
<dbReference type="EMBL" id="QJJV01000039">
    <property type="protein sequence ID" value="PXX05887.1"/>
    <property type="molecule type" value="Genomic_DNA"/>
</dbReference>
<feature type="region of interest" description="Disordered" evidence="1">
    <location>
        <begin position="1"/>
        <end position="39"/>
    </location>
</feature>
<protein>
    <submittedName>
        <fullName evidence="2">Uncharacterized protein</fullName>
    </submittedName>
</protein>
<gene>
    <name evidence="2" type="ORF">C7400_13950</name>
</gene>
<name>A0ABX5MDD3_9BURK</name>